<feature type="signal peptide" evidence="1">
    <location>
        <begin position="1"/>
        <end position="17"/>
    </location>
</feature>
<dbReference type="Proteomes" id="UP001160390">
    <property type="component" value="Unassembled WGS sequence"/>
</dbReference>
<proteinExistence type="predicted"/>
<evidence type="ECO:0000256" key="1">
    <source>
        <dbReference type="SAM" id="SignalP"/>
    </source>
</evidence>
<accession>A0AA35LRV0</accession>
<protein>
    <recommendedName>
        <fullName evidence="2">F-box domain-containing protein</fullName>
    </recommendedName>
</protein>
<feature type="non-terminal residue" evidence="3">
    <location>
        <position position="360"/>
    </location>
</feature>
<evidence type="ECO:0000259" key="2">
    <source>
        <dbReference type="PROSITE" id="PS50181"/>
    </source>
</evidence>
<dbReference type="InterPro" id="IPR001810">
    <property type="entry name" value="F-box_dom"/>
</dbReference>
<sequence>MSTPVSLLTLPVDILLGIVGFLEIEDQFHLGLCCKDLSFLFYHDEICQRNLLNCAPFSVKSEPYSRAWRSFAKRMIAVKTARPWLLSVIAVCSSFIYNDSVLVYCVRRSIRILRLQGSVAEEVAIDIPRLLRAAHLGGLELEALTLLHYAHGFVSFLLKVRGEGTQYWLISCHAEGEVFLSCELVSTRKIFVRNSEDYLYFGVLVPGVNNDNERWSLRSLNLGSRQVSSPFLLPEFFGSKIGQDTTFKIIDDYFYGVSIVQPLANDCQQRSFYSMFRFRLGSHPSDQVLPEAPLQRVVWEGSSIDNNWSTIALMQCEKTGRIFITETGKEFTATGYSQRFCYRKEISSPGHESTKDETVM</sequence>
<comment type="caution">
    <text evidence="3">The sequence shown here is derived from an EMBL/GenBank/DDBJ whole genome shotgun (WGS) entry which is preliminary data.</text>
</comment>
<evidence type="ECO:0000313" key="4">
    <source>
        <dbReference type="Proteomes" id="UP001160390"/>
    </source>
</evidence>
<dbReference type="PROSITE" id="PS50181">
    <property type="entry name" value="FBOX"/>
    <property type="match status" value="1"/>
</dbReference>
<dbReference type="SUPFAM" id="SSF81383">
    <property type="entry name" value="F-box domain"/>
    <property type="match status" value="1"/>
</dbReference>
<dbReference type="InterPro" id="IPR036047">
    <property type="entry name" value="F-box-like_dom_sf"/>
</dbReference>
<keyword evidence="1" id="KW-0732">Signal</keyword>
<name>A0AA35LRV0_9HYPO</name>
<feature type="domain" description="F-box" evidence="2">
    <location>
        <begin position="4"/>
        <end position="50"/>
    </location>
</feature>
<keyword evidence="4" id="KW-1185">Reference proteome</keyword>
<evidence type="ECO:0000313" key="3">
    <source>
        <dbReference type="EMBL" id="CAI6040738.1"/>
    </source>
</evidence>
<reference evidence="3" key="1">
    <citation type="submission" date="2023-01" db="EMBL/GenBank/DDBJ databases">
        <authorList>
            <person name="Piombo E."/>
        </authorList>
    </citation>
    <scope>NUCLEOTIDE SEQUENCE</scope>
</reference>
<organism evidence="3 4">
    <name type="scientific">Clonostachys chloroleuca</name>
    <dbReference type="NCBI Taxonomy" id="1926264"/>
    <lineage>
        <taxon>Eukaryota</taxon>
        <taxon>Fungi</taxon>
        <taxon>Dikarya</taxon>
        <taxon>Ascomycota</taxon>
        <taxon>Pezizomycotina</taxon>
        <taxon>Sordariomycetes</taxon>
        <taxon>Hypocreomycetidae</taxon>
        <taxon>Hypocreales</taxon>
        <taxon>Bionectriaceae</taxon>
        <taxon>Clonostachys</taxon>
    </lineage>
</organism>
<dbReference type="EMBL" id="CABFNP030000533">
    <property type="protein sequence ID" value="CAI6040738.1"/>
    <property type="molecule type" value="Genomic_DNA"/>
</dbReference>
<dbReference type="AlphaFoldDB" id="A0AA35LRV0"/>
<feature type="chain" id="PRO_5041345869" description="F-box domain-containing protein" evidence="1">
    <location>
        <begin position="18"/>
        <end position="360"/>
    </location>
</feature>
<gene>
    <name evidence="3" type="ORF">CCHLO57077_00018718</name>
</gene>